<accession>A0ABT3JS21</accession>
<dbReference type="SUPFAM" id="SSF53933">
    <property type="entry name" value="Microbial ribonucleases"/>
    <property type="match status" value="1"/>
</dbReference>
<keyword evidence="2" id="KW-0378">Hydrolase</keyword>
<gene>
    <name evidence="4" type="ORF">OK345_02070</name>
</gene>
<name>A0ABT3JS21_9XANT</name>
<proteinExistence type="predicted"/>
<dbReference type="Pfam" id="PF00545">
    <property type="entry name" value="Ribonuclease"/>
    <property type="match status" value="1"/>
</dbReference>
<organism evidence="4 5">
    <name type="scientific">Xanthomonas chitinilytica</name>
    <dbReference type="NCBI Taxonomy" id="2989819"/>
    <lineage>
        <taxon>Bacteria</taxon>
        <taxon>Pseudomonadati</taxon>
        <taxon>Pseudomonadota</taxon>
        <taxon>Gammaproteobacteria</taxon>
        <taxon>Lysobacterales</taxon>
        <taxon>Lysobacteraceae</taxon>
        <taxon>Xanthomonas</taxon>
    </lineage>
</organism>
<dbReference type="RefSeq" id="WP_265126229.1">
    <property type="nucleotide sequence ID" value="NZ_JAPCHY010000001.1"/>
</dbReference>
<protein>
    <submittedName>
        <fullName evidence="4">Uncharacterized protein</fullName>
    </submittedName>
</protein>
<evidence type="ECO:0000313" key="5">
    <source>
        <dbReference type="Proteomes" id="UP001209922"/>
    </source>
</evidence>
<evidence type="ECO:0000256" key="1">
    <source>
        <dbReference type="ARBA" id="ARBA00022722"/>
    </source>
</evidence>
<evidence type="ECO:0000256" key="2">
    <source>
        <dbReference type="ARBA" id="ARBA00022801"/>
    </source>
</evidence>
<feature type="signal peptide" evidence="3">
    <location>
        <begin position="1"/>
        <end position="22"/>
    </location>
</feature>
<dbReference type="InterPro" id="IPR000026">
    <property type="entry name" value="N1-like"/>
</dbReference>
<keyword evidence="5" id="KW-1185">Reference proteome</keyword>
<dbReference type="Gene3D" id="3.10.450.30">
    <property type="entry name" value="Microbial ribonucleases"/>
    <property type="match status" value="1"/>
</dbReference>
<feature type="chain" id="PRO_5045917079" evidence="3">
    <location>
        <begin position="23"/>
        <end position="129"/>
    </location>
</feature>
<dbReference type="Proteomes" id="UP001209922">
    <property type="component" value="Unassembled WGS sequence"/>
</dbReference>
<keyword evidence="3" id="KW-0732">Signal</keyword>
<reference evidence="4 5" key="1">
    <citation type="submission" date="2022-10" db="EMBL/GenBank/DDBJ databases">
        <title>Xanthomonas sp. H13-6.</title>
        <authorList>
            <person name="Liu X."/>
            <person name="Deng Z."/>
            <person name="Jiang Y."/>
            <person name="Yu T."/>
            <person name="Ai J."/>
        </authorList>
    </citation>
    <scope>NUCLEOTIDE SEQUENCE [LARGE SCALE GENOMIC DNA]</scope>
    <source>
        <strain evidence="4 5">H13-6</strain>
    </source>
</reference>
<keyword evidence="1" id="KW-0540">Nuclease</keyword>
<evidence type="ECO:0000313" key="4">
    <source>
        <dbReference type="EMBL" id="MCW4471293.1"/>
    </source>
</evidence>
<dbReference type="InterPro" id="IPR016191">
    <property type="entry name" value="Ribonuclease/ribotoxin"/>
</dbReference>
<evidence type="ECO:0000256" key="3">
    <source>
        <dbReference type="SAM" id="SignalP"/>
    </source>
</evidence>
<sequence length="129" mass="14197">MNILIKTVATLALLLPFAQAGAGNIPQCGNLPDYVREAIRNMAYCVTVEQPIAECGRAYINLEVFGNNENRLPAAGRGQVYYEGRAQRDPGGDAGAYRLVFLVTEGKSKSVIEQRYYSPNHYGGFCSFR</sequence>
<dbReference type="EMBL" id="JAPCHY010000001">
    <property type="protein sequence ID" value="MCW4471293.1"/>
    <property type="molecule type" value="Genomic_DNA"/>
</dbReference>
<comment type="caution">
    <text evidence="4">The sequence shown here is derived from an EMBL/GenBank/DDBJ whole genome shotgun (WGS) entry which is preliminary data.</text>
</comment>